<name>A0A2N3YI42_9MICO</name>
<gene>
    <name evidence="1" type="ORF">ATL31_1327</name>
</gene>
<comment type="caution">
    <text evidence="1">The sequence shown here is derived from an EMBL/GenBank/DDBJ whole genome shotgun (WGS) entry which is preliminary data.</text>
</comment>
<dbReference type="AlphaFoldDB" id="A0A2N3YI42"/>
<keyword evidence="1" id="KW-0282">Flagellum</keyword>
<evidence type="ECO:0000313" key="2">
    <source>
        <dbReference type="Proteomes" id="UP000233781"/>
    </source>
</evidence>
<organism evidence="1 2">
    <name type="scientific">Phycicoccus duodecadis</name>
    <dbReference type="NCBI Taxonomy" id="173053"/>
    <lineage>
        <taxon>Bacteria</taxon>
        <taxon>Bacillati</taxon>
        <taxon>Actinomycetota</taxon>
        <taxon>Actinomycetes</taxon>
        <taxon>Micrococcales</taxon>
        <taxon>Intrasporangiaceae</taxon>
        <taxon>Phycicoccus</taxon>
    </lineage>
</organism>
<sequence>MSNAATVIAVVGASGGLGASTLSLAVGRRLAVTGPPSVVVDLALGGGGLDVTAGIEHVAGRRWADLAGVRGAVPAGPLLEVLPGDGGCRVLSAGGPGPAVVPPGAVRDVLDTVGTAGVPVVLDVPAHSPHRANAVTRATTVVVLTGLTTRALADVDAAVEALVGLVEELPQAPDLRIVTRGPAPSAAVLDDIEAHLGVGHLAHLGDDPGVPRDAERGLWPATSRDTVRRCADLVVAAARVPGAVGRAS</sequence>
<reference evidence="1 2" key="1">
    <citation type="submission" date="2017-12" db="EMBL/GenBank/DDBJ databases">
        <title>Sequencing the genomes of 1000 Actinobacteria strains.</title>
        <authorList>
            <person name="Klenk H.-P."/>
        </authorList>
    </citation>
    <scope>NUCLEOTIDE SEQUENCE [LARGE SCALE GENOMIC DNA]</scope>
    <source>
        <strain evidence="1 2">DSM 12806</strain>
    </source>
</reference>
<dbReference type="SUPFAM" id="SSF52540">
    <property type="entry name" value="P-loop containing nucleoside triphosphate hydrolases"/>
    <property type="match status" value="1"/>
</dbReference>
<dbReference type="Gene3D" id="3.40.50.300">
    <property type="entry name" value="P-loop containing nucleotide triphosphate hydrolases"/>
    <property type="match status" value="1"/>
</dbReference>
<dbReference type="Proteomes" id="UP000233781">
    <property type="component" value="Unassembled WGS sequence"/>
</dbReference>
<accession>A0A2N3YI42</accession>
<dbReference type="InterPro" id="IPR027417">
    <property type="entry name" value="P-loop_NTPase"/>
</dbReference>
<dbReference type="OrthoDB" id="3252838at2"/>
<keyword evidence="2" id="KW-1185">Reference proteome</keyword>
<proteinExistence type="predicted"/>
<dbReference type="RefSeq" id="WP_101395071.1">
    <property type="nucleotide sequence ID" value="NZ_PJNE01000001.1"/>
</dbReference>
<dbReference type="EMBL" id="PJNE01000001">
    <property type="protein sequence ID" value="PKW26515.1"/>
    <property type="molecule type" value="Genomic_DNA"/>
</dbReference>
<keyword evidence="1" id="KW-0969">Cilium</keyword>
<protein>
    <submittedName>
        <fullName evidence="1">MinD-like ATPase involved in chromosome partitioning or flagellar assembly</fullName>
    </submittedName>
</protein>
<evidence type="ECO:0000313" key="1">
    <source>
        <dbReference type="EMBL" id="PKW26515.1"/>
    </source>
</evidence>
<keyword evidence="1" id="KW-0966">Cell projection</keyword>